<name>A0A286GZB0_9PROT</name>
<dbReference type="AlphaFoldDB" id="A0A286GZB0"/>
<dbReference type="GO" id="GO:0000160">
    <property type="term" value="P:phosphorelay signal transduction system"/>
    <property type="evidence" value="ECO:0007669"/>
    <property type="project" value="InterPro"/>
</dbReference>
<organism evidence="4 5">
    <name type="scientific">Caenispirillum bisanense</name>
    <dbReference type="NCBI Taxonomy" id="414052"/>
    <lineage>
        <taxon>Bacteria</taxon>
        <taxon>Pseudomonadati</taxon>
        <taxon>Pseudomonadota</taxon>
        <taxon>Alphaproteobacteria</taxon>
        <taxon>Rhodospirillales</taxon>
        <taxon>Novispirillaceae</taxon>
        <taxon>Caenispirillum</taxon>
    </lineage>
</organism>
<dbReference type="Gene3D" id="3.40.50.2300">
    <property type="match status" value="1"/>
</dbReference>
<dbReference type="InterPro" id="IPR052048">
    <property type="entry name" value="ST_Response_Regulator"/>
</dbReference>
<dbReference type="InterPro" id="IPR011006">
    <property type="entry name" value="CheY-like_superfamily"/>
</dbReference>
<accession>A0A286GZB0</accession>
<keyword evidence="5" id="KW-1185">Reference proteome</keyword>
<reference evidence="4 5" key="1">
    <citation type="submission" date="2017-09" db="EMBL/GenBank/DDBJ databases">
        <authorList>
            <person name="Ehlers B."/>
            <person name="Leendertz F.H."/>
        </authorList>
    </citation>
    <scope>NUCLEOTIDE SEQUENCE [LARGE SCALE GENOMIC DNA]</scope>
    <source>
        <strain evidence="4 5">USBA 140</strain>
    </source>
</reference>
<dbReference type="RefSeq" id="WP_097281210.1">
    <property type="nucleotide sequence ID" value="NZ_OCNJ01000012.1"/>
</dbReference>
<dbReference type="PROSITE" id="PS50110">
    <property type="entry name" value="RESPONSE_REGULATORY"/>
    <property type="match status" value="1"/>
</dbReference>
<dbReference type="Pfam" id="PF00072">
    <property type="entry name" value="Response_reg"/>
    <property type="match status" value="1"/>
</dbReference>
<dbReference type="PANTHER" id="PTHR43228">
    <property type="entry name" value="TWO-COMPONENT RESPONSE REGULATOR"/>
    <property type="match status" value="1"/>
</dbReference>
<feature type="domain" description="Response regulatory" evidence="3">
    <location>
        <begin position="530"/>
        <end position="647"/>
    </location>
</feature>
<dbReference type="OrthoDB" id="1682174at2"/>
<evidence type="ECO:0000259" key="3">
    <source>
        <dbReference type="PROSITE" id="PS50110"/>
    </source>
</evidence>
<dbReference type="Proteomes" id="UP000219621">
    <property type="component" value="Unassembled WGS sequence"/>
</dbReference>
<evidence type="ECO:0000256" key="1">
    <source>
        <dbReference type="PROSITE-ProRule" id="PRU00169"/>
    </source>
</evidence>
<dbReference type="EMBL" id="OCNJ01000012">
    <property type="protein sequence ID" value="SOE00439.1"/>
    <property type="molecule type" value="Genomic_DNA"/>
</dbReference>
<sequence length="663" mass="72514">MTSDKAAQPAEPESDSDAAASAEVPACTQPDDLYLPESRLLLGRLLVGWLQGNHVTPTELLHTPHWQKQVESDRSYRSALQHVADLQAPRLHVKPAQRLTDLVALVGAVLKQTRARLAAGKPPEAKAGQFAAQVRQLEAAAESPAEAAFLIDAALSQALHGSRDWADKAERLLTLWEAEALPPSAKAAVAGLLAEIFRSPGALHDISERVDPVTLVIEDALVMLGLLAPERALLELEVLDGKAPVRQRMPAVTRLAAVLGDPAMAGARQALVGALHRELGRKDRLLPAVGGDIYGVNQLIPELQLVGGLAEALKPDGHAFIGGHATAEALERRVGRLVSVGALQDLLEGRTVLEKVETLFDLQTVVFGAYARRIVEDYLRSFLEDRDFPGRLLDSSKTRLKKLKSVAEVQRKVKASLFPADDRLRWMTMLDQVQALFIRTNQVFAPFEKDKPPPQKVLETLDLCAEGAFTEGECMKRARTLLTRYGQRPTVIREFLAGVKDSAEGAARLAALGEKMRRAGVPFTDVTRMRVLVVEDEEAAAGYIRMVLGDMGVQSVTVARDGREALELFTDHEDDYDIIVCDWMMPRLSGIDVLKQVRSVRPVLPFLMVTALATQPAVEEAMAHDVTAYIAKPFPPEQLEEKLMVLMNRGHKGAKEAAARKPK</sequence>
<dbReference type="PANTHER" id="PTHR43228:SF1">
    <property type="entry name" value="TWO-COMPONENT RESPONSE REGULATOR ARR22"/>
    <property type="match status" value="1"/>
</dbReference>
<dbReference type="SMART" id="SM00448">
    <property type="entry name" value="REC"/>
    <property type="match status" value="1"/>
</dbReference>
<keyword evidence="1" id="KW-0597">Phosphoprotein</keyword>
<feature type="modified residue" description="4-aspartylphosphate" evidence="1">
    <location>
        <position position="582"/>
    </location>
</feature>
<dbReference type="InterPro" id="IPR001789">
    <property type="entry name" value="Sig_transdc_resp-reg_receiver"/>
</dbReference>
<gene>
    <name evidence="4" type="ORF">SAMN05421508_11295</name>
</gene>
<proteinExistence type="predicted"/>
<evidence type="ECO:0000313" key="4">
    <source>
        <dbReference type="EMBL" id="SOE00439.1"/>
    </source>
</evidence>
<dbReference type="SUPFAM" id="SSF52172">
    <property type="entry name" value="CheY-like"/>
    <property type="match status" value="1"/>
</dbReference>
<evidence type="ECO:0000313" key="5">
    <source>
        <dbReference type="Proteomes" id="UP000219621"/>
    </source>
</evidence>
<feature type="region of interest" description="Disordered" evidence="2">
    <location>
        <begin position="1"/>
        <end position="24"/>
    </location>
</feature>
<evidence type="ECO:0000256" key="2">
    <source>
        <dbReference type="SAM" id="MobiDB-lite"/>
    </source>
</evidence>
<protein>
    <submittedName>
        <fullName evidence="4">Response regulator receiver domain-containing protein</fullName>
    </submittedName>
</protein>